<evidence type="ECO:0000313" key="3">
    <source>
        <dbReference type="Proteomes" id="UP001605036"/>
    </source>
</evidence>
<reference evidence="2 3" key="1">
    <citation type="submission" date="2024-09" db="EMBL/GenBank/DDBJ databases">
        <title>Chromosome-scale assembly of Riccia fluitans.</title>
        <authorList>
            <person name="Paukszto L."/>
            <person name="Sawicki J."/>
            <person name="Karawczyk K."/>
            <person name="Piernik-Szablinska J."/>
            <person name="Szczecinska M."/>
            <person name="Mazdziarz M."/>
        </authorList>
    </citation>
    <scope>NUCLEOTIDE SEQUENCE [LARGE SCALE GENOMIC DNA]</scope>
    <source>
        <strain evidence="2">Rf_01</strain>
        <tissue evidence="2">Aerial parts of the thallus</tissue>
    </source>
</reference>
<dbReference type="Proteomes" id="UP001605036">
    <property type="component" value="Unassembled WGS sequence"/>
</dbReference>
<feature type="compositionally biased region" description="Basic residues" evidence="1">
    <location>
        <begin position="52"/>
        <end position="62"/>
    </location>
</feature>
<feature type="region of interest" description="Disordered" evidence="1">
    <location>
        <begin position="21"/>
        <end position="62"/>
    </location>
</feature>
<proteinExistence type="predicted"/>
<evidence type="ECO:0000256" key="1">
    <source>
        <dbReference type="SAM" id="MobiDB-lite"/>
    </source>
</evidence>
<feature type="compositionally biased region" description="Basic and acidic residues" evidence="1">
    <location>
        <begin position="171"/>
        <end position="180"/>
    </location>
</feature>
<dbReference type="AlphaFoldDB" id="A0ABD1Z6Q2"/>
<evidence type="ECO:0000313" key="2">
    <source>
        <dbReference type="EMBL" id="KAL2643455.1"/>
    </source>
</evidence>
<feature type="region of interest" description="Disordered" evidence="1">
    <location>
        <begin position="106"/>
        <end position="188"/>
    </location>
</feature>
<feature type="compositionally biased region" description="Low complexity" evidence="1">
    <location>
        <begin position="108"/>
        <end position="126"/>
    </location>
</feature>
<dbReference type="EMBL" id="JBHFFA010000002">
    <property type="protein sequence ID" value="KAL2643455.1"/>
    <property type="molecule type" value="Genomic_DNA"/>
</dbReference>
<keyword evidence="3" id="KW-1185">Reference proteome</keyword>
<accession>A0ABD1Z6Q2</accession>
<feature type="compositionally biased region" description="Polar residues" evidence="1">
    <location>
        <begin position="127"/>
        <end position="137"/>
    </location>
</feature>
<name>A0ABD1Z6Q2_9MARC</name>
<gene>
    <name evidence="2" type="ORF">R1flu_011042</name>
</gene>
<comment type="caution">
    <text evidence="2">The sequence shown here is derived from an EMBL/GenBank/DDBJ whole genome shotgun (WGS) entry which is preliminary data.</text>
</comment>
<protein>
    <submittedName>
        <fullName evidence="2">Uncharacterized protein</fullName>
    </submittedName>
</protein>
<sequence length="211" mass="24989">MWCPTPKPKVTARPKPVFTYEYHRRRKSAESEFRDDDVQHDENEKKQQRQHDPRRHKRHFGVRHTDVSRMFLVDYHKCPGQVQCAQPHGLKKTDITRYLEKVVPSHATVQPNTNSNNNVQQSQSTPRNTNNTNNVQAHHQKKETLSEPRRTQPSRPPSRCDTRERRIKRQSSRENSRRETAPTASARIRKDSVSWRTYRRLGHVSQALFQK</sequence>
<organism evidence="2 3">
    <name type="scientific">Riccia fluitans</name>
    <dbReference type="NCBI Taxonomy" id="41844"/>
    <lineage>
        <taxon>Eukaryota</taxon>
        <taxon>Viridiplantae</taxon>
        <taxon>Streptophyta</taxon>
        <taxon>Embryophyta</taxon>
        <taxon>Marchantiophyta</taxon>
        <taxon>Marchantiopsida</taxon>
        <taxon>Marchantiidae</taxon>
        <taxon>Marchantiales</taxon>
        <taxon>Ricciaceae</taxon>
        <taxon>Riccia</taxon>
    </lineage>
</organism>
<feature type="compositionally biased region" description="Basic and acidic residues" evidence="1">
    <location>
        <begin position="28"/>
        <end position="51"/>
    </location>
</feature>